<dbReference type="Pfam" id="PF06911">
    <property type="entry name" value="Senescence"/>
    <property type="match status" value="1"/>
</dbReference>
<proteinExistence type="predicted"/>
<feature type="domain" description="Senescence" evidence="1">
    <location>
        <begin position="251"/>
        <end position="457"/>
    </location>
</feature>
<reference evidence="2 3" key="1">
    <citation type="journal article" date="2018" name="PLoS Genet.">
        <title>Population sequencing reveals clonal diversity and ancestral inbreeding in the grapevine cultivar Chardonnay.</title>
        <authorList>
            <person name="Roach M.J."/>
            <person name="Johnson D.L."/>
            <person name="Bohlmann J."/>
            <person name="van Vuuren H.J."/>
            <person name="Jones S.J."/>
            <person name="Pretorius I.S."/>
            <person name="Schmidt S.A."/>
            <person name="Borneman A.R."/>
        </authorList>
    </citation>
    <scope>NUCLEOTIDE SEQUENCE [LARGE SCALE GENOMIC DNA]</scope>
    <source>
        <strain evidence="3">cv. Chardonnay</strain>
        <tissue evidence="2">Leaf</tissue>
    </source>
</reference>
<dbReference type="InterPro" id="IPR045036">
    <property type="entry name" value="Spartin-like"/>
</dbReference>
<comment type="caution">
    <text evidence="2">The sequence shown here is derived from an EMBL/GenBank/DDBJ whole genome shotgun (WGS) entry which is preliminary data.</text>
</comment>
<protein>
    <submittedName>
        <fullName evidence="2">Protein early-responsive to dehydration 7, chloroplastic</fullName>
    </submittedName>
</protein>
<gene>
    <name evidence="2" type="primary">ERD7_2</name>
    <name evidence="2" type="ORF">CK203_020344</name>
</gene>
<dbReference type="PANTHER" id="PTHR21068:SF50">
    <property type="entry name" value="PROTEIN EARLY-RESPONSIVE TO DEHYDRATION 7, CHLOROPLASTIC-LIKE ISOFORM X1"/>
    <property type="match status" value="1"/>
</dbReference>
<evidence type="ECO:0000313" key="3">
    <source>
        <dbReference type="Proteomes" id="UP000288805"/>
    </source>
</evidence>
<sequence length="470" mass="50114">MKCAGDVSKQEVLPLQAYCLLLTAYSPPEAVVTRLLLALPLDLSNPEATSPLISNPTSASSSSLSQPFEEVLVRVSGAIVHLIDKQHSVELASGVLTIVRLRQGENVVAVLARIGDEIQWPLAKDEAAVKLDESHYFFSLRVPESGSGSASSDDDGESENLLNYGLTIASKGQEGLLKELDAVLEKYSCFSVQKVKGTVGWEVLDGSVARETSPEDLGSKKKKELMEERSGAYWTTLAPNVEDYSGCVARMIAAGSGQLIKGILWSGNVTVDGLNWGNEFLKKRMGPGSKSEISPEAMKRMKRVKKLTKMSEKVATGVLSGVVKVSGFFTSSIVNSKVGKKFFSLLPGEIVLASLDGFSSSTTSLSRNSVNCLNLSFSFHKVCDAVEVAGKNVMSTTSVVTTGLVSQRYGEQAAHVTHEGLGAAGHAIGTAWAVFKIRKALNPKSAFKPTKLAKAAAEANSAKLKTKQAK</sequence>
<dbReference type="InterPro" id="IPR009686">
    <property type="entry name" value="Senescence/spartin_C"/>
</dbReference>
<evidence type="ECO:0000259" key="1">
    <source>
        <dbReference type="Pfam" id="PF06911"/>
    </source>
</evidence>
<name>A0A438IIT1_VITVI</name>
<dbReference type="AlphaFoldDB" id="A0A438IIT1"/>
<accession>A0A438IIT1</accession>
<evidence type="ECO:0000313" key="2">
    <source>
        <dbReference type="EMBL" id="RVW96619.1"/>
    </source>
</evidence>
<dbReference type="PANTHER" id="PTHR21068">
    <property type="entry name" value="SPARTIN"/>
    <property type="match status" value="1"/>
</dbReference>
<dbReference type="EMBL" id="QGNW01000106">
    <property type="protein sequence ID" value="RVW96619.1"/>
    <property type="molecule type" value="Genomic_DNA"/>
</dbReference>
<dbReference type="Proteomes" id="UP000288805">
    <property type="component" value="Unassembled WGS sequence"/>
</dbReference>
<organism evidence="2 3">
    <name type="scientific">Vitis vinifera</name>
    <name type="common">Grape</name>
    <dbReference type="NCBI Taxonomy" id="29760"/>
    <lineage>
        <taxon>Eukaryota</taxon>
        <taxon>Viridiplantae</taxon>
        <taxon>Streptophyta</taxon>
        <taxon>Embryophyta</taxon>
        <taxon>Tracheophyta</taxon>
        <taxon>Spermatophyta</taxon>
        <taxon>Magnoliopsida</taxon>
        <taxon>eudicotyledons</taxon>
        <taxon>Gunneridae</taxon>
        <taxon>Pentapetalae</taxon>
        <taxon>rosids</taxon>
        <taxon>Vitales</taxon>
        <taxon>Vitaceae</taxon>
        <taxon>Viteae</taxon>
        <taxon>Vitis</taxon>
    </lineage>
</organism>